<feature type="region of interest" description="Disordered" evidence="1">
    <location>
        <begin position="88"/>
        <end position="107"/>
    </location>
</feature>
<protein>
    <submittedName>
        <fullName evidence="2">Uncharacterized protein</fullName>
    </submittedName>
</protein>
<organism evidence="2 3">
    <name type="scientific">Natronobacterium gregoryi (strain ATCC 43098 / DSM 3393 / CCM 3738 / CIP 104747 / IAM 13177 / JCM 8860 / NBRC 102187 / NCIMB 2189 / SP2)</name>
    <dbReference type="NCBI Taxonomy" id="797304"/>
    <lineage>
        <taxon>Archaea</taxon>
        <taxon>Methanobacteriati</taxon>
        <taxon>Methanobacteriota</taxon>
        <taxon>Stenosarchaea group</taxon>
        <taxon>Halobacteria</taxon>
        <taxon>Halobacteriales</taxon>
        <taxon>Natrialbaceae</taxon>
        <taxon>Natronobacterium</taxon>
    </lineage>
</organism>
<evidence type="ECO:0000313" key="2">
    <source>
        <dbReference type="EMBL" id="PLK21874.1"/>
    </source>
</evidence>
<gene>
    <name evidence="2" type="ORF">CYV19_01895</name>
</gene>
<evidence type="ECO:0000313" key="3">
    <source>
        <dbReference type="Proteomes" id="UP000234484"/>
    </source>
</evidence>
<accession>A0A2J4JIY3</accession>
<dbReference type="AlphaFoldDB" id="A0A2J4JIY3"/>
<sequence length="107" mass="12035">MIVLGGQRYDVDGSQPVRSTGTSRRPFDSPLETPVLGAVHRPLSIERSVPSSEAIWCDSVTPLEQRLRESAAEHTRGYLLSPNRFYRSESDVQSSTVIETTPRHRNR</sequence>
<dbReference type="EMBL" id="PKKI01000004">
    <property type="protein sequence ID" value="PLK21874.1"/>
    <property type="molecule type" value="Genomic_DNA"/>
</dbReference>
<evidence type="ECO:0000256" key="1">
    <source>
        <dbReference type="SAM" id="MobiDB-lite"/>
    </source>
</evidence>
<name>A0A2J4JIY3_NATGS</name>
<reference evidence="2 3" key="1">
    <citation type="submission" date="2017-12" db="EMBL/GenBank/DDBJ databases">
        <title>The characterization of oligonucleotides binding to NgAgo.</title>
        <authorList>
            <person name="Jiang L."/>
            <person name="He B."/>
            <person name="Kang J."/>
            <person name="Yu M."/>
            <person name="Li N."/>
            <person name="Fang Y."/>
            <person name="Tang Z."/>
            <person name="Wu P."/>
            <person name="Yao P."/>
            <person name="Huang J."/>
        </authorList>
    </citation>
    <scope>NUCLEOTIDE SEQUENCE [LARGE SCALE GENOMIC DNA]</scope>
    <source>
        <strain evidence="2 3">SP2</strain>
        <tissue evidence="2">Freeze-dried powder thallus</tissue>
    </source>
</reference>
<dbReference type="Proteomes" id="UP000234484">
    <property type="component" value="Unassembled WGS sequence"/>
</dbReference>
<proteinExistence type="predicted"/>
<comment type="caution">
    <text evidence="2">The sequence shown here is derived from an EMBL/GenBank/DDBJ whole genome shotgun (WGS) entry which is preliminary data.</text>
</comment>
<feature type="region of interest" description="Disordered" evidence="1">
    <location>
        <begin position="1"/>
        <end position="33"/>
    </location>
</feature>